<reference evidence="2 3" key="1">
    <citation type="submission" date="2024-01" db="EMBL/GenBank/DDBJ databases">
        <title>A telomere-to-telomere, gap-free genome of sweet tea (Lithocarpus litseifolius).</title>
        <authorList>
            <person name="Zhou J."/>
        </authorList>
    </citation>
    <scope>NUCLEOTIDE SEQUENCE [LARGE SCALE GENOMIC DNA]</scope>
    <source>
        <strain evidence="2">Zhou-2022a</strain>
        <tissue evidence="2">Leaf</tissue>
    </source>
</reference>
<dbReference type="EMBL" id="JAZDWU010000006">
    <property type="protein sequence ID" value="KAK9998798.1"/>
    <property type="molecule type" value="Genomic_DNA"/>
</dbReference>
<gene>
    <name evidence="2" type="ORF">SO802_018401</name>
</gene>
<dbReference type="Proteomes" id="UP001459277">
    <property type="component" value="Unassembled WGS sequence"/>
</dbReference>
<keyword evidence="3" id="KW-1185">Reference proteome</keyword>
<feature type="region of interest" description="Disordered" evidence="1">
    <location>
        <begin position="55"/>
        <end position="74"/>
    </location>
</feature>
<organism evidence="2 3">
    <name type="scientific">Lithocarpus litseifolius</name>
    <dbReference type="NCBI Taxonomy" id="425828"/>
    <lineage>
        <taxon>Eukaryota</taxon>
        <taxon>Viridiplantae</taxon>
        <taxon>Streptophyta</taxon>
        <taxon>Embryophyta</taxon>
        <taxon>Tracheophyta</taxon>
        <taxon>Spermatophyta</taxon>
        <taxon>Magnoliopsida</taxon>
        <taxon>eudicotyledons</taxon>
        <taxon>Gunneridae</taxon>
        <taxon>Pentapetalae</taxon>
        <taxon>rosids</taxon>
        <taxon>fabids</taxon>
        <taxon>Fagales</taxon>
        <taxon>Fagaceae</taxon>
        <taxon>Lithocarpus</taxon>
    </lineage>
</organism>
<protein>
    <submittedName>
        <fullName evidence="2">Uncharacterized protein</fullName>
    </submittedName>
</protein>
<dbReference type="AlphaFoldDB" id="A0AAW2CL93"/>
<evidence type="ECO:0000313" key="3">
    <source>
        <dbReference type="Proteomes" id="UP001459277"/>
    </source>
</evidence>
<accession>A0AAW2CL93</accession>
<evidence type="ECO:0000313" key="2">
    <source>
        <dbReference type="EMBL" id="KAK9998798.1"/>
    </source>
</evidence>
<sequence>MVLQPMDQDAANRAVLIETQQTKRSQSAIFNSRTSPSGGAASNFTKRWRQPTKNVEIGSNTAGSNKVSKIPSKNQPVLSKGETLVVEEMEDLDFLVEELEDQDLLVEVFEDQDLLVEDLEDHDVGQPIFDNYIEEQTGEEGKEMSDSIKYVAEPVYDQSMDETTVIVEEEKDLSLGTTVMQVQKQKAEDDRQHKDYVLCEKEAMNGFHLLQRLVVNPCVARNNFLDKILF</sequence>
<feature type="region of interest" description="Disordered" evidence="1">
    <location>
        <begin position="25"/>
        <end position="45"/>
    </location>
</feature>
<proteinExistence type="predicted"/>
<name>A0AAW2CL93_9ROSI</name>
<comment type="caution">
    <text evidence="2">The sequence shown here is derived from an EMBL/GenBank/DDBJ whole genome shotgun (WGS) entry which is preliminary data.</text>
</comment>
<evidence type="ECO:0000256" key="1">
    <source>
        <dbReference type="SAM" id="MobiDB-lite"/>
    </source>
</evidence>